<evidence type="ECO:0000313" key="3">
    <source>
        <dbReference type="EMBL" id="MDS1114755.1"/>
    </source>
</evidence>
<proteinExistence type="predicted"/>
<reference evidence="3 4" key="1">
    <citation type="submission" date="2023-08" db="EMBL/GenBank/DDBJ databases">
        <title>Bioegradation of LLDPE and BLDPE plastic by marine bacteria from coast plastic debris.</title>
        <authorList>
            <person name="Rong Z."/>
        </authorList>
    </citation>
    <scope>NUCLEOTIDE SEQUENCE [LARGE SCALE GENOMIC DNA]</scope>
    <source>
        <strain evidence="3 4">Z-2</strain>
    </source>
</reference>
<keyword evidence="2" id="KW-1133">Transmembrane helix</keyword>
<keyword evidence="4" id="KW-1185">Reference proteome</keyword>
<keyword evidence="2" id="KW-0472">Membrane</keyword>
<evidence type="ECO:0000313" key="4">
    <source>
        <dbReference type="Proteomes" id="UP001265083"/>
    </source>
</evidence>
<dbReference type="RefSeq" id="WP_310950840.1">
    <property type="nucleotide sequence ID" value="NZ_JAVLUS010000010.1"/>
</dbReference>
<protein>
    <submittedName>
        <fullName evidence="3">Uncharacterized protein</fullName>
    </submittedName>
</protein>
<dbReference type="EMBL" id="JAVLUS010000010">
    <property type="protein sequence ID" value="MDS1114755.1"/>
    <property type="molecule type" value="Genomic_DNA"/>
</dbReference>
<feature type="transmembrane region" description="Helical" evidence="2">
    <location>
        <begin position="45"/>
        <end position="74"/>
    </location>
</feature>
<gene>
    <name evidence="3" type="ORF">RD149_13360</name>
</gene>
<evidence type="ECO:0000256" key="2">
    <source>
        <dbReference type="SAM" id="Phobius"/>
    </source>
</evidence>
<organism evidence="3 4">
    <name type="scientific">Gordonia westfalica</name>
    <dbReference type="NCBI Taxonomy" id="158898"/>
    <lineage>
        <taxon>Bacteria</taxon>
        <taxon>Bacillati</taxon>
        <taxon>Actinomycetota</taxon>
        <taxon>Actinomycetes</taxon>
        <taxon>Mycobacteriales</taxon>
        <taxon>Gordoniaceae</taxon>
        <taxon>Gordonia</taxon>
    </lineage>
</organism>
<sequence length="120" mass="12612">MPATSVGERTGNSVPLVLKGDANDVPDAAPYVVTDVERVLADAPYLGYLVAWSSTPTALAAGIILAAALLVIAFRPQHHLPRGGSPEEPPQPLRSVRLGPMGHAMHSANGARVHRLSRSH</sequence>
<comment type="caution">
    <text evidence="3">The sequence shown here is derived from an EMBL/GenBank/DDBJ whole genome shotgun (WGS) entry which is preliminary data.</text>
</comment>
<evidence type="ECO:0000256" key="1">
    <source>
        <dbReference type="SAM" id="MobiDB-lite"/>
    </source>
</evidence>
<accession>A0ABU2GTJ3</accession>
<dbReference type="Proteomes" id="UP001265083">
    <property type="component" value="Unassembled WGS sequence"/>
</dbReference>
<keyword evidence="2" id="KW-0812">Transmembrane</keyword>
<name>A0ABU2GTJ3_9ACTN</name>
<feature type="region of interest" description="Disordered" evidence="1">
    <location>
        <begin position="79"/>
        <end position="120"/>
    </location>
</feature>